<dbReference type="InterPro" id="IPR023203">
    <property type="entry name" value="TTHA0068_sf"/>
</dbReference>
<dbReference type="EMBL" id="FLUV01001416">
    <property type="protein sequence ID" value="SBW22975.1"/>
    <property type="molecule type" value="Genomic_DNA"/>
</dbReference>
<dbReference type="AlphaFoldDB" id="A0A1C3NZM6"/>
<dbReference type="PANTHER" id="PTHR34796:SF1">
    <property type="entry name" value="EXPRESSED PROTEIN"/>
    <property type="match status" value="1"/>
</dbReference>
<dbReference type="InterPro" id="IPR005500">
    <property type="entry name" value="DUF309"/>
</dbReference>
<evidence type="ECO:0000256" key="1">
    <source>
        <dbReference type="SAM" id="MobiDB-lite"/>
    </source>
</evidence>
<dbReference type="SUPFAM" id="SSF140663">
    <property type="entry name" value="TTHA0068-like"/>
    <property type="match status" value="1"/>
</dbReference>
<dbReference type="PANTHER" id="PTHR34796">
    <property type="entry name" value="EXPRESSED PROTEIN"/>
    <property type="match status" value="1"/>
</dbReference>
<keyword evidence="3" id="KW-1185">Reference proteome</keyword>
<protein>
    <recommendedName>
        <fullName evidence="4">DUF309 domain-containing protein</fullName>
    </recommendedName>
</protein>
<gene>
    <name evidence="2" type="ORF">FDG2_3381</name>
</gene>
<accession>A0A1C3NZM6</accession>
<organism evidence="2 3">
    <name type="scientific">Candidatus Protofrankia californiensis</name>
    <dbReference type="NCBI Taxonomy" id="1839754"/>
    <lineage>
        <taxon>Bacteria</taxon>
        <taxon>Bacillati</taxon>
        <taxon>Actinomycetota</taxon>
        <taxon>Actinomycetes</taxon>
        <taxon>Frankiales</taxon>
        <taxon>Frankiaceae</taxon>
        <taxon>Protofrankia</taxon>
    </lineage>
</organism>
<feature type="compositionally biased region" description="Basic and acidic residues" evidence="1">
    <location>
        <begin position="13"/>
        <end position="37"/>
    </location>
</feature>
<name>A0A1C3NZM6_9ACTN</name>
<proteinExistence type="predicted"/>
<evidence type="ECO:0008006" key="4">
    <source>
        <dbReference type="Google" id="ProtNLM"/>
    </source>
</evidence>
<dbReference type="Pfam" id="PF03745">
    <property type="entry name" value="DUF309"/>
    <property type="match status" value="1"/>
</dbReference>
<evidence type="ECO:0000313" key="3">
    <source>
        <dbReference type="Proteomes" id="UP000199013"/>
    </source>
</evidence>
<feature type="region of interest" description="Disordered" evidence="1">
    <location>
        <begin position="1"/>
        <end position="43"/>
    </location>
</feature>
<sequence>MGRLEAGAYGEDVEGKPGLRDRDVRGRARNARPRDALGRPLGYGETGVDPLPVDLVVPPVEALAWAQHLIESGRPFQAHEVLEAVWKVAPDGQRELWRGLAQFAVGLTHLARGNDVGAAALFRRSADHLVPYAAAPPHGVNAAGLSRWAAMLADEIERAAANDRSQMAAVGASVILAVSDGCVDPGVRDGRRAAFQEARVGCGLAAG</sequence>
<dbReference type="Proteomes" id="UP000199013">
    <property type="component" value="Unassembled WGS sequence"/>
</dbReference>
<dbReference type="Gene3D" id="1.10.3450.10">
    <property type="entry name" value="TTHA0068-like"/>
    <property type="match status" value="1"/>
</dbReference>
<evidence type="ECO:0000313" key="2">
    <source>
        <dbReference type="EMBL" id="SBW22975.1"/>
    </source>
</evidence>
<reference evidence="3" key="1">
    <citation type="submission" date="2016-02" db="EMBL/GenBank/DDBJ databases">
        <authorList>
            <person name="Wibberg D."/>
        </authorList>
    </citation>
    <scope>NUCLEOTIDE SEQUENCE [LARGE SCALE GENOMIC DNA]</scope>
</reference>